<feature type="non-terminal residue" evidence="2">
    <location>
        <position position="1"/>
    </location>
</feature>
<dbReference type="AlphaFoldDB" id="E2C1Y8"/>
<dbReference type="OrthoDB" id="7693618at2759"/>
<evidence type="ECO:0000313" key="3">
    <source>
        <dbReference type="Proteomes" id="UP000008237"/>
    </source>
</evidence>
<gene>
    <name evidence="2" type="ORF">EAI_09928</name>
</gene>
<proteinExistence type="predicted"/>
<dbReference type="InterPro" id="IPR000477">
    <property type="entry name" value="RT_dom"/>
</dbReference>
<dbReference type="Proteomes" id="UP000008237">
    <property type="component" value="Unassembled WGS sequence"/>
</dbReference>
<sequence length="108" mass="12142">VYLRRILSAYFEDRDLFPKEGGVQGRRVMERGVPQWSVLGPLLWNIAFDWMLRTQLPAGCHVVCYADETLVVAEGESWGEARLRVETALASVAGTIRDLGLKVAHQKT</sequence>
<accession>E2C1Y8</accession>
<evidence type="ECO:0000313" key="2">
    <source>
        <dbReference type="EMBL" id="EFN78040.1"/>
    </source>
</evidence>
<feature type="non-terminal residue" evidence="2">
    <location>
        <position position="108"/>
    </location>
</feature>
<dbReference type="Pfam" id="PF00078">
    <property type="entry name" value="RVT_1"/>
    <property type="match status" value="1"/>
</dbReference>
<dbReference type="InParanoid" id="E2C1Y8"/>
<dbReference type="EMBL" id="GL452026">
    <property type="protein sequence ID" value="EFN78040.1"/>
    <property type="molecule type" value="Genomic_DNA"/>
</dbReference>
<feature type="domain" description="Reverse transcriptase" evidence="1">
    <location>
        <begin position="1"/>
        <end position="108"/>
    </location>
</feature>
<reference evidence="2 3" key="1">
    <citation type="journal article" date="2010" name="Science">
        <title>Genomic comparison of the ants Camponotus floridanus and Harpegnathos saltator.</title>
        <authorList>
            <person name="Bonasio R."/>
            <person name="Zhang G."/>
            <person name="Ye C."/>
            <person name="Mutti N.S."/>
            <person name="Fang X."/>
            <person name="Qin N."/>
            <person name="Donahue G."/>
            <person name="Yang P."/>
            <person name="Li Q."/>
            <person name="Li C."/>
            <person name="Zhang P."/>
            <person name="Huang Z."/>
            <person name="Berger S.L."/>
            <person name="Reinberg D."/>
            <person name="Wang J."/>
            <person name="Liebig J."/>
        </authorList>
    </citation>
    <scope>NUCLEOTIDE SEQUENCE [LARGE SCALE GENOMIC DNA]</scope>
    <source>
        <strain evidence="2 3">R22 G/1</strain>
    </source>
</reference>
<dbReference type="PROSITE" id="PS50878">
    <property type="entry name" value="RT_POL"/>
    <property type="match status" value="1"/>
</dbReference>
<dbReference type="OMA" id="NIAFDWM"/>
<evidence type="ECO:0000259" key="1">
    <source>
        <dbReference type="PROSITE" id="PS50878"/>
    </source>
</evidence>
<organism evidence="3">
    <name type="scientific">Harpegnathos saltator</name>
    <name type="common">Jerdon's jumping ant</name>
    <dbReference type="NCBI Taxonomy" id="610380"/>
    <lineage>
        <taxon>Eukaryota</taxon>
        <taxon>Metazoa</taxon>
        <taxon>Ecdysozoa</taxon>
        <taxon>Arthropoda</taxon>
        <taxon>Hexapoda</taxon>
        <taxon>Insecta</taxon>
        <taxon>Pterygota</taxon>
        <taxon>Neoptera</taxon>
        <taxon>Endopterygota</taxon>
        <taxon>Hymenoptera</taxon>
        <taxon>Apocrita</taxon>
        <taxon>Aculeata</taxon>
        <taxon>Formicoidea</taxon>
        <taxon>Formicidae</taxon>
        <taxon>Ponerinae</taxon>
        <taxon>Ponerini</taxon>
        <taxon>Harpegnathos</taxon>
    </lineage>
</organism>
<keyword evidence="3" id="KW-1185">Reference proteome</keyword>
<name>E2C1Y8_HARSA</name>
<protein>
    <recommendedName>
        <fullName evidence="1">Reverse transcriptase domain-containing protein</fullName>
    </recommendedName>
</protein>